<dbReference type="Proteomes" id="UP001580928">
    <property type="component" value="Unassembled WGS sequence"/>
</dbReference>
<feature type="compositionally biased region" description="Basic and acidic residues" evidence="1">
    <location>
        <begin position="168"/>
        <end position="181"/>
    </location>
</feature>
<protein>
    <submittedName>
        <fullName evidence="3">DUF937 domain-containing protein</fullName>
    </submittedName>
</protein>
<evidence type="ECO:0000313" key="3">
    <source>
        <dbReference type="EMBL" id="MFB5944738.1"/>
    </source>
</evidence>
<feature type="transmembrane region" description="Helical" evidence="2">
    <location>
        <begin position="282"/>
        <end position="299"/>
    </location>
</feature>
<feature type="compositionally biased region" description="Pro residues" evidence="1">
    <location>
        <begin position="182"/>
        <end position="192"/>
    </location>
</feature>
<dbReference type="EMBL" id="JBBVGT010000002">
    <property type="protein sequence ID" value="MFB5944738.1"/>
    <property type="molecule type" value="Genomic_DNA"/>
</dbReference>
<accession>A0ABV5CBK5</accession>
<proteinExistence type="predicted"/>
<feature type="compositionally biased region" description="Basic and acidic residues" evidence="1">
    <location>
        <begin position="252"/>
        <end position="261"/>
    </location>
</feature>
<dbReference type="RefSeq" id="WP_375556299.1">
    <property type="nucleotide sequence ID" value="NZ_JBBVGT010000002.1"/>
</dbReference>
<sequence>MNLIEMIKEEIDGDVLSSISQKAGVSQEQAEKGLSATIPAVLAGILKNNNGENSSLLGGLFVQGAGDDQSEEDDSQLLNRGSAMANSLFGTEREKLTTEVGNATGLDHNKSSGLLAMAVPTITGLISKLMTKHNWNLTDVLGRVASTKDDIATSLSDIPPAGFPKTDTPPDERHEPEERPIEVPPAPIPPVVDEPVIDEPVSSDEPIIGDAIRDEEIIDETSVTREPLRTLDDSEDVPLSKEPITPASIARETVEQEHIESEQIPPRAAIPPEPSPKSGGGMLRWLLIIVLVILILWWLL</sequence>
<feature type="region of interest" description="Disordered" evidence="1">
    <location>
        <begin position="152"/>
        <end position="192"/>
    </location>
</feature>
<reference evidence="3 4" key="1">
    <citation type="submission" date="2024-04" db="EMBL/GenBank/DDBJ databases">
        <title>Albibacterium profundi sp. nov., isolated from sediment of the Challenger Deep of Mariana Trench.</title>
        <authorList>
            <person name="Wang Y."/>
        </authorList>
    </citation>
    <scope>NUCLEOTIDE SEQUENCE [LARGE SCALE GENOMIC DNA]</scope>
    <source>
        <strain evidence="3 4">RHL897</strain>
    </source>
</reference>
<feature type="region of interest" description="Disordered" evidence="1">
    <location>
        <begin position="252"/>
        <end position="275"/>
    </location>
</feature>
<keyword evidence="2" id="KW-1133">Transmembrane helix</keyword>
<keyword evidence="4" id="KW-1185">Reference proteome</keyword>
<comment type="caution">
    <text evidence="3">The sequence shown here is derived from an EMBL/GenBank/DDBJ whole genome shotgun (WGS) entry which is preliminary data.</text>
</comment>
<keyword evidence="2" id="KW-0812">Transmembrane</keyword>
<evidence type="ECO:0000256" key="2">
    <source>
        <dbReference type="SAM" id="Phobius"/>
    </source>
</evidence>
<dbReference type="InterPro" id="IPR009282">
    <property type="entry name" value="DUF937"/>
</dbReference>
<evidence type="ECO:0000313" key="4">
    <source>
        <dbReference type="Proteomes" id="UP001580928"/>
    </source>
</evidence>
<dbReference type="Pfam" id="PF06078">
    <property type="entry name" value="DUF937"/>
    <property type="match status" value="1"/>
</dbReference>
<name>A0ABV5CBK5_9SPHI</name>
<evidence type="ECO:0000256" key="1">
    <source>
        <dbReference type="SAM" id="MobiDB-lite"/>
    </source>
</evidence>
<organism evidence="3 4">
    <name type="scientific">Albibacterium profundi</name>
    <dbReference type="NCBI Taxonomy" id="3134906"/>
    <lineage>
        <taxon>Bacteria</taxon>
        <taxon>Pseudomonadati</taxon>
        <taxon>Bacteroidota</taxon>
        <taxon>Sphingobacteriia</taxon>
        <taxon>Sphingobacteriales</taxon>
        <taxon>Sphingobacteriaceae</taxon>
        <taxon>Albibacterium</taxon>
    </lineage>
</organism>
<keyword evidence="2" id="KW-0472">Membrane</keyword>
<gene>
    <name evidence="3" type="ORF">WKR92_02715</name>
</gene>